<dbReference type="GO" id="GO:0006585">
    <property type="term" value="P:dopamine biosynthetic process from tyrosine"/>
    <property type="evidence" value="ECO:0007669"/>
    <property type="project" value="TreeGrafter"/>
</dbReference>
<evidence type="ECO:0000313" key="9">
    <source>
        <dbReference type="EMBL" id="RWS05516.1"/>
    </source>
</evidence>
<dbReference type="PANTHER" id="PTHR11473">
    <property type="entry name" value="AROMATIC AMINO ACID HYDROXYLASE"/>
    <property type="match status" value="1"/>
</dbReference>
<dbReference type="STRING" id="1965070.A0A443QR72"/>
<dbReference type="Gene3D" id="1.10.800.10">
    <property type="entry name" value="Aromatic amino acid hydroxylase"/>
    <property type="match status" value="2"/>
</dbReference>
<evidence type="ECO:0000256" key="1">
    <source>
        <dbReference type="ARBA" id="ARBA00001954"/>
    </source>
</evidence>
<dbReference type="InterPro" id="IPR036329">
    <property type="entry name" value="Aro-AA_hydroxylase_C_sf"/>
</dbReference>
<dbReference type="InterPro" id="IPR036951">
    <property type="entry name" value="ArAA_hydroxylase_sf"/>
</dbReference>
<keyword evidence="4" id="KW-0560">Oxidoreductase</keyword>
<dbReference type="AlphaFoldDB" id="A0A443QR72"/>
<keyword evidence="6 9" id="KW-0503">Monooxygenase</keyword>
<dbReference type="SUPFAM" id="SSF56534">
    <property type="entry name" value="Aromatic aminoacid monoxygenases, catalytic and oligomerization domains"/>
    <property type="match status" value="1"/>
</dbReference>
<dbReference type="InterPro" id="IPR019774">
    <property type="entry name" value="Aromatic-AA_hydroxylase_C"/>
</dbReference>
<evidence type="ECO:0000256" key="7">
    <source>
        <dbReference type="PIRSR" id="PIRSR601273-2"/>
    </source>
</evidence>
<dbReference type="EMBL" id="NCKU01004727">
    <property type="protein sequence ID" value="RWS05516.1"/>
    <property type="molecule type" value="Genomic_DNA"/>
</dbReference>
<keyword evidence="10" id="KW-1185">Reference proteome</keyword>
<dbReference type="InterPro" id="IPR001273">
    <property type="entry name" value="ArAA_hydroxylase"/>
</dbReference>
<evidence type="ECO:0000256" key="2">
    <source>
        <dbReference type="ARBA" id="ARBA00009712"/>
    </source>
</evidence>
<evidence type="ECO:0000259" key="8">
    <source>
        <dbReference type="PROSITE" id="PS51410"/>
    </source>
</evidence>
<proteinExistence type="inferred from homology"/>
<evidence type="ECO:0000256" key="5">
    <source>
        <dbReference type="ARBA" id="ARBA00023004"/>
    </source>
</evidence>
<organism evidence="9 10">
    <name type="scientific">Dinothrombium tinctorium</name>
    <dbReference type="NCBI Taxonomy" id="1965070"/>
    <lineage>
        <taxon>Eukaryota</taxon>
        <taxon>Metazoa</taxon>
        <taxon>Ecdysozoa</taxon>
        <taxon>Arthropoda</taxon>
        <taxon>Chelicerata</taxon>
        <taxon>Arachnida</taxon>
        <taxon>Acari</taxon>
        <taxon>Acariformes</taxon>
        <taxon>Trombidiformes</taxon>
        <taxon>Prostigmata</taxon>
        <taxon>Anystina</taxon>
        <taxon>Parasitengona</taxon>
        <taxon>Trombidioidea</taxon>
        <taxon>Trombidiidae</taxon>
        <taxon>Dinothrombium</taxon>
    </lineage>
</organism>
<dbReference type="GO" id="GO:0030424">
    <property type="term" value="C:axon"/>
    <property type="evidence" value="ECO:0007669"/>
    <property type="project" value="TreeGrafter"/>
</dbReference>
<dbReference type="Pfam" id="PF00351">
    <property type="entry name" value="Biopterin_H"/>
    <property type="match status" value="2"/>
</dbReference>
<keyword evidence="3 7" id="KW-0479">Metal-binding</keyword>
<sequence length="271" mass="31533">MTKYEPELDSDHPGFSDKIYRARRKEIAQIAFDYRYGQPVPYVKYTEKEIETWGTVYKKLSELFESHACKQHIDVFKLLEKECGYSPTNIPQLEDISIFLKRHVPMLADPTFAQFSQEIGLASLGASDEEIEKFATLYWFTVEFGLCLQNGEIKAYGAGLLSSYGELQHALSDKPEKRPFDPLKAAIQPYQDLDYQDVYFVAESFEKAKEQLRQYVSNYLRRRFDVHYDPHTQSVHILDSIEKLEAIAETLKSDVCKFSSAMKRLTLDKYR</sequence>
<feature type="domain" description="Biopterin-dependent aromatic amino acid hydroxylase family profile" evidence="8">
    <location>
        <begin position="103"/>
        <end position="266"/>
    </location>
</feature>
<evidence type="ECO:0000313" key="10">
    <source>
        <dbReference type="Proteomes" id="UP000285301"/>
    </source>
</evidence>
<evidence type="ECO:0000256" key="4">
    <source>
        <dbReference type="ARBA" id="ARBA00023002"/>
    </source>
</evidence>
<reference evidence="9 10" key="1">
    <citation type="journal article" date="2018" name="Gigascience">
        <title>Genomes of trombidid mites reveal novel predicted allergens and laterally-transferred genes associated with secondary metabolism.</title>
        <authorList>
            <person name="Dong X."/>
            <person name="Chaisiri K."/>
            <person name="Xia D."/>
            <person name="Armstrong S.D."/>
            <person name="Fang Y."/>
            <person name="Donnelly M.J."/>
            <person name="Kadowaki T."/>
            <person name="McGarry J.W."/>
            <person name="Darby A.C."/>
            <person name="Makepeace B.L."/>
        </authorList>
    </citation>
    <scope>NUCLEOTIDE SEQUENCE [LARGE SCALE GENOMIC DNA]</scope>
    <source>
        <strain evidence="9">UoL-WK</strain>
    </source>
</reference>
<dbReference type="PROSITE" id="PS51410">
    <property type="entry name" value="BH4_AAA_HYDROXYL_2"/>
    <property type="match status" value="2"/>
</dbReference>
<feature type="domain" description="Biopterin-dependent aromatic amino acid hydroxylase family profile" evidence="8">
    <location>
        <begin position="1"/>
        <end position="102"/>
    </location>
</feature>
<evidence type="ECO:0000256" key="6">
    <source>
        <dbReference type="ARBA" id="ARBA00023033"/>
    </source>
</evidence>
<name>A0A443QR72_9ACAR</name>
<dbReference type="GO" id="GO:0005506">
    <property type="term" value="F:iron ion binding"/>
    <property type="evidence" value="ECO:0007669"/>
    <property type="project" value="InterPro"/>
</dbReference>
<comment type="cofactor">
    <cofactor evidence="1 7">
        <name>Fe(2+)</name>
        <dbReference type="ChEBI" id="CHEBI:29033"/>
    </cofactor>
</comment>
<dbReference type="GO" id="GO:0004511">
    <property type="term" value="F:tyrosine 3-monooxygenase activity"/>
    <property type="evidence" value="ECO:0007669"/>
    <property type="project" value="TreeGrafter"/>
</dbReference>
<dbReference type="GO" id="GO:0005737">
    <property type="term" value="C:cytoplasm"/>
    <property type="evidence" value="ECO:0007669"/>
    <property type="project" value="TreeGrafter"/>
</dbReference>
<keyword evidence="5 7" id="KW-0408">Iron</keyword>
<accession>A0A443QR72</accession>
<comment type="caution">
    <text evidence="9">The sequence shown here is derived from an EMBL/GenBank/DDBJ whole genome shotgun (WGS) entry which is preliminary data.</text>
</comment>
<dbReference type="PANTHER" id="PTHR11473:SF15">
    <property type="entry name" value="TYROSINE 3-MONOOXYGENASE"/>
    <property type="match status" value="1"/>
</dbReference>
<gene>
    <name evidence="9" type="ORF">B4U79_00030</name>
</gene>
<feature type="binding site" evidence="7">
    <location>
        <position position="103"/>
    </location>
    <ligand>
        <name>Fe cation</name>
        <dbReference type="ChEBI" id="CHEBI:24875"/>
    </ligand>
</feature>
<dbReference type="OrthoDB" id="983542at2759"/>
<comment type="similarity">
    <text evidence="2">Belongs to the biopterin-dependent aromatic amino acid hydroxylase family.</text>
</comment>
<dbReference type="GO" id="GO:0043204">
    <property type="term" value="C:perikaryon"/>
    <property type="evidence" value="ECO:0007669"/>
    <property type="project" value="TreeGrafter"/>
</dbReference>
<protein>
    <submittedName>
        <fullName evidence="9">Tyrosine 3-monooxygenase-like protein</fullName>
    </submittedName>
</protein>
<dbReference type="Proteomes" id="UP000285301">
    <property type="component" value="Unassembled WGS sequence"/>
</dbReference>
<feature type="binding site" evidence="7">
    <location>
        <position position="143"/>
    </location>
    <ligand>
        <name>Fe cation</name>
        <dbReference type="ChEBI" id="CHEBI:24875"/>
    </ligand>
</feature>
<evidence type="ECO:0000256" key="3">
    <source>
        <dbReference type="ARBA" id="ARBA00022723"/>
    </source>
</evidence>